<protein>
    <recommendedName>
        <fullName evidence="1">PucR C-terminal helix-turn-helix domain-containing protein</fullName>
    </recommendedName>
</protein>
<comment type="caution">
    <text evidence="2">The sequence shown here is derived from an EMBL/GenBank/DDBJ whole genome shotgun (WGS) entry which is preliminary data.</text>
</comment>
<dbReference type="Gene3D" id="1.10.10.2840">
    <property type="entry name" value="PucR C-terminal helix-turn-helix domain"/>
    <property type="match status" value="1"/>
</dbReference>
<evidence type="ECO:0000259" key="1">
    <source>
        <dbReference type="Pfam" id="PF13556"/>
    </source>
</evidence>
<dbReference type="InterPro" id="IPR042070">
    <property type="entry name" value="PucR_C-HTH_sf"/>
</dbReference>
<proteinExistence type="predicted"/>
<dbReference type="InterPro" id="IPR051448">
    <property type="entry name" value="CdaR-like_regulators"/>
</dbReference>
<evidence type="ECO:0000313" key="3">
    <source>
        <dbReference type="Proteomes" id="UP000481043"/>
    </source>
</evidence>
<feature type="domain" description="PucR C-terminal helix-turn-helix" evidence="1">
    <location>
        <begin position="237"/>
        <end position="292"/>
    </location>
</feature>
<gene>
    <name evidence="2" type="ORF">G4D63_03585</name>
</gene>
<sequence>MIDKLKIQFPSLRVQDSLSLQEQYEYYRLENGLYLSILKDELTENDRTLLSVFLTPISTSNQNQSPQQTLWKNIFLNNDVTTIQSLSQQYDENSMFRLIHFYIQTEVDRIPFEEAVSSLSLIEPLVIWIGPNSGVIVEQIKQDMIQLEELIDLQNAITTDFYTDLYFYIGATFSVSNSIHDQYNWETRCFQLSKLKIKNKNIYRFYETIPYVLLKETSEDTTYKIESLVKDFSAEDLQSIKVYIENGLNVSLAAKKLFMHRNSLQYRVDKFIDKTGVDIKSFDGALVIYLAIISQN</sequence>
<dbReference type="PANTHER" id="PTHR33744:SF15">
    <property type="entry name" value="CARBOHYDRATE DIACID REGULATOR"/>
    <property type="match status" value="1"/>
</dbReference>
<dbReference type="PANTHER" id="PTHR33744">
    <property type="entry name" value="CARBOHYDRATE DIACID REGULATOR"/>
    <property type="match status" value="1"/>
</dbReference>
<dbReference type="RefSeq" id="WP_163177771.1">
    <property type="nucleotide sequence ID" value="NZ_JAAIWM010000001.1"/>
</dbReference>
<dbReference type="AlphaFoldDB" id="A0A6M0Q6T9"/>
<accession>A0A6M0Q6T9</accession>
<name>A0A6M0Q6T9_9BACI</name>
<dbReference type="Proteomes" id="UP000481043">
    <property type="component" value="Unassembled WGS sequence"/>
</dbReference>
<dbReference type="InterPro" id="IPR025736">
    <property type="entry name" value="PucR_C-HTH_dom"/>
</dbReference>
<dbReference type="Pfam" id="PF13556">
    <property type="entry name" value="HTH_30"/>
    <property type="match status" value="1"/>
</dbReference>
<dbReference type="EMBL" id="JAAIWM010000001">
    <property type="protein sequence ID" value="NEY70818.1"/>
    <property type="molecule type" value="Genomic_DNA"/>
</dbReference>
<evidence type="ECO:0000313" key="2">
    <source>
        <dbReference type="EMBL" id="NEY70818.1"/>
    </source>
</evidence>
<organism evidence="2 3">
    <name type="scientific">Bacillus mesophilus</name>
    <dbReference type="NCBI Taxonomy" id="1808955"/>
    <lineage>
        <taxon>Bacteria</taxon>
        <taxon>Bacillati</taxon>
        <taxon>Bacillota</taxon>
        <taxon>Bacilli</taxon>
        <taxon>Bacillales</taxon>
        <taxon>Bacillaceae</taxon>
        <taxon>Bacillus</taxon>
    </lineage>
</organism>
<keyword evidence="3" id="KW-1185">Reference proteome</keyword>
<reference evidence="2 3" key="1">
    <citation type="submission" date="2020-02" db="EMBL/GenBank/DDBJ databases">
        <title>Bacillus aquiflavi sp. nov., isolated from yellow water of strong flavor Chinese baijiu in Yibin region of China.</title>
        <authorList>
            <person name="Xie J."/>
        </authorList>
    </citation>
    <scope>NUCLEOTIDE SEQUENCE [LARGE SCALE GENOMIC DNA]</scope>
    <source>
        <strain evidence="2 3">SA4</strain>
    </source>
</reference>